<evidence type="ECO:0000313" key="1">
    <source>
        <dbReference type="EMBL" id="KAA6382048.1"/>
    </source>
</evidence>
<accession>A0A5J4VHF3</accession>
<protein>
    <submittedName>
        <fullName evidence="1">Uncharacterized protein</fullName>
    </submittedName>
</protein>
<sequence>MKIISPERIIFDIEFEFDEYVDEFEFDEYVDEVEFEDQFRSYSDVLIFYNNPYFNSTVKAKNDLDVIVLSISHDIISFFRTIVILKCSPISIKKLFELLSSLIDLCDEDPLTDSDSALLNNQYGNALRCLDILDVIYPKYLLVVCVQPQSNISSITSTIAAQLFLINISLDPPQKQLMIRFTAISISTKCEGLPFNPLLAIAQQIHPVFSEIQLYPLHSITDPHLPSID</sequence>
<name>A0A5J4VHF3_9EUKA</name>
<organism evidence="1 2">
    <name type="scientific">Streblomastix strix</name>
    <dbReference type="NCBI Taxonomy" id="222440"/>
    <lineage>
        <taxon>Eukaryota</taxon>
        <taxon>Metamonada</taxon>
        <taxon>Preaxostyla</taxon>
        <taxon>Oxymonadida</taxon>
        <taxon>Streblomastigidae</taxon>
        <taxon>Streblomastix</taxon>
    </lineage>
</organism>
<proteinExistence type="predicted"/>
<dbReference type="Proteomes" id="UP000324800">
    <property type="component" value="Unassembled WGS sequence"/>
</dbReference>
<comment type="caution">
    <text evidence="1">The sequence shown here is derived from an EMBL/GenBank/DDBJ whole genome shotgun (WGS) entry which is preliminary data.</text>
</comment>
<gene>
    <name evidence="1" type="ORF">EZS28_022424</name>
</gene>
<dbReference type="EMBL" id="SNRW01006991">
    <property type="protein sequence ID" value="KAA6382048.1"/>
    <property type="molecule type" value="Genomic_DNA"/>
</dbReference>
<evidence type="ECO:0000313" key="2">
    <source>
        <dbReference type="Proteomes" id="UP000324800"/>
    </source>
</evidence>
<dbReference type="AlphaFoldDB" id="A0A5J4VHF3"/>
<reference evidence="1 2" key="1">
    <citation type="submission" date="2019-03" db="EMBL/GenBank/DDBJ databases">
        <title>Single cell metagenomics reveals metabolic interactions within the superorganism composed of flagellate Streblomastix strix and complex community of Bacteroidetes bacteria on its surface.</title>
        <authorList>
            <person name="Treitli S.C."/>
            <person name="Kolisko M."/>
            <person name="Husnik F."/>
            <person name="Keeling P."/>
            <person name="Hampl V."/>
        </authorList>
    </citation>
    <scope>NUCLEOTIDE SEQUENCE [LARGE SCALE GENOMIC DNA]</scope>
    <source>
        <strain evidence="1">ST1C</strain>
    </source>
</reference>